<dbReference type="Pfam" id="PF12473">
    <property type="entry name" value="DUF3694"/>
    <property type="match status" value="1"/>
</dbReference>
<evidence type="ECO:0000259" key="13">
    <source>
        <dbReference type="PROSITE" id="PS50067"/>
    </source>
</evidence>
<evidence type="ECO:0000256" key="2">
    <source>
        <dbReference type="ARBA" id="ARBA00022448"/>
    </source>
</evidence>
<dbReference type="GO" id="GO:0008574">
    <property type="term" value="F:plus-end-directed microtubule motor activity"/>
    <property type="evidence" value="ECO:0007669"/>
    <property type="project" value="UniProtKB-ARBA"/>
</dbReference>
<dbReference type="EMBL" id="CP099418">
    <property type="protein sequence ID" value="USW46967.1"/>
    <property type="molecule type" value="Genomic_DNA"/>
</dbReference>
<gene>
    <name evidence="14" type="ORF">Slin15195_G002860</name>
</gene>
<dbReference type="FunFam" id="2.60.200.20:FF:000021">
    <property type="entry name" value="Kinesin family protein"/>
    <property type="match status" value="1"/>
</dbReference>
<dbReference type="GO" id="GO:0005874">
    <property type="term" value="C:microtubule"/>
    <property type="evidence" value="ECO:0007669"/>
    <property type="project" value="UniProtKB-KW"/>
</dbReference>
<comment type="similarity">
    <text evidence="10">Belongs to the TRAFAC class myosin-kinesin ATPase superfamily. Kinesin family.</text>
</comment>
<dbReference type="Gene3D" id="6.10.250.2520">
    <property type="match status" value="1"/>
</dbReference>
<dbReference type="InterPro" id="IPR032405">
    <property type="entry name" value="Kinesin_assoc"/>
</dbReference>
<proteinExistence type="inferred from homology"/>
<evidence type="ECO:0000256" key="9">
    <source>
        <dbReference type="ARBA" id="ARBA00023212"/>
    </source>
</evidence>
<dbReference type="CDD" id="cd01233">
    <property type="entry name" value="PH_KIFIA_KIFIB"/>
    <property type="match status" value="1"/>
</dbReference>
<dbReference type="CDD" id="cd22705">
    <property type="entry name" value="FHA_KIF1"/>
    <property type="match status" value="1"/>
</dbReference>
<evidence type="ECO:0000256" key="8">
    <source>
        <dbReference type="ARBA" id="ARBA00023175"/>
    </source>
</evidence>
<keyword evidence="3" id="KW-0963">Cytoplasm</keyword>
<dbReference type="PROSITE" id="PS00411">
    <property type="entry name" value="KINESIN_MOTOR_1"/>
    <property type="match status" value="1"/>
</dbReference>
<dbReference type="InterPro" id="IPR022164">
    <property type="entry name" value="Kinesin-like"/>
</dbReference>
<dbReference type="Pfam" id="PF00225">
    <property type="entry name" value="Kinesin"/>
    <property type="match status" value="1"/>
</dbReference>
<feature type="compositionally biased region" description="Basic residues" evidence="11">
    <location>
        <begin position="852"/>
        <end position="861"/>
    </location>
</feature>
<feature type="domain" description="Kinesin motor" evidence="13">
    <location>
        <begin position="19"/>
        <end position="373"/>
    </location>
</feature>
<sequence>MASANGAAAGGGGGGGGGNIKVVVRVRPFNSRETGRNAKCIVSMKDSQTVLTPPPPEGKNKNVKAALEGSKTFAFDKSYWSFNRDDGNFAGQQDVFDDLGKPLLQNAFQGYNNCIFAYGQTGSGKSYSMMGYGDEEGVIPRICRDMFERIDGLQANDANTTCTVEVSYLEIYNERVRDLLNPSNKGNLKVREHPSTGPYVEDLAKLVVRSFNEIEHLMDEGNKARTVAATNMNETSSRSHAVFTLTLTQKRHDVETNMDSEKVAKISLVDLAGSERATSTGATGARLKEGAEINRSLSTLGRVIAALADMSTATKAKSKGMQVPYRDSVLTWLLKDSLGGNSLTAMIAAISPADINFEETLSTLRYADSAKRIKNHAVVNEDPNARMIRELKEELAQLRSKLTTGGGAAEEQYSADTPLEKQIVSFTQADGTVKKVSKAEIQEQLSQSEKLYLDLNQTWEEKLTKTEQIHKEREAALEELGISIEKGFVGLSTPKKMPHLVNLSDDPLLAECLVYNLKPGTTTVGNVDTNPMPIENGEVTSPTSVDIRLNGSKILHDHCTFENVDGVVTVVPKDGAAIMVNGIRIEAPKRLRSGYRVILGDFHIFRFNHPQEAREERAEQGSLLKYSVTADQLDSPSPRPTGHERSSSSVSRIWSDDEGELGNDSPAPSRMHGRDSDWAFARREAISSSLGPDQKMIDLTDDQLDVLFEDLQRVRAVRKARPESKLFDSYAGDTDNESVSSHPVRDKYLSNGTLDNFSLDTALTIPSTPRHSEDEEQLKLNKDEMQDRLEKKKDEYQQKLESAEEGTFEIEELRSEKAKMEASLQEMKESMQKQLAEQKKEFDRQLREIKTPRKPRRKSHHQGLDERATWLAKYVVSHWRRHRWVTMAAGVLRNASLLKEAQVMSQQLGRSVVFQFSVVDVGHTLGSSYDLVLNGISTEENNDPELELTHKPCLAVRVIDFHSNVIRLWSIEKLHKRVQTMRHMLQFLDRPEYMQHFSISNPFEEECMPDYTRVGDADIPLAAVFECRVQDFTLDVYSPYTCSIVGVVHLSLEPSSAEAPGSVLKFNVVMHELYGFAEREGTNVHAQLFVPGFSEEGGATTTALISGFGESAARFDSVHSMSLSLSAPQDATLRVSIFAQVTSMHLDKLLSWDDMRDASVAANVKPRTKRQHSRIPEHEYYTDERHDVFARVQVLEINEDGEYQPVEVVQDDTSDQGAYQLHQGIQRRIVVHLQHSSGETLPWKDVDRLKVGKVRLLDSTGKVSDEDVSQPDVPLSLVSPPVIRKDPEGVTNVKMTAQWDSSSHNSALLDRPTLDKYRVQLTLRFEVHSPRVTHPMGFSFDIAMQTRPRNWYRQNSLLGQLFHNQRVVHSMAGIYAVTLKPSQAKRAGDLWRMDTTGDYISGQETLSSWTPRGVSLIRDWMDLRRRRSRIAEIEAARGALGSTALLPPNKAQLQDGDAMDERQKELVKKILDMWTTGATVSERLLLGTNTDSPENSAAITSSTTNGTEDVALAATVEAQLKTPTVLMSGWLLSPDSSGRRWEKTFVELRRPFLHLYSGKDGDEVNAINLTNSRIDAEPEVAALLQRPNARMEVWAVYTTTRAYLFACRNDKERGEWIWAVDRSWQRSSAENSGGRTPEEWDLE</sequence>
<dbReference type="InterPro" id="IPR036961">
    <property type="entry name" value="Kinesin_motor_dom_sf"/>
</dbReference>
<name>A0A9Q9EEW7_9PEZI</name>
<feature type="region of interest" description="Disordered" evidence="11">
    <location>
        <begin position="833"/>
        <end position="864"/>
    </location>
</feature>
<dbReference type="Pfam" id="PF12423">
    <property type="entry name" value="KIF1B"/>
    <property type="match status" value="1"/>
</dbReference>
<dbReference type="Gene3D" id="2.30.29.30">
    <property type="entry name" value="Pleckstrin-homology domain (PH domain)/Phosphotyrosine-binding domain (PTB)"/>
    <property type="match status" value="1"/>
</dbReference>
<dbReference type="Pfam" id="PF00498">
    <property type="entry name" value="FHA"/>
    <property type="match status" value="1"/>
</dbReference>
<evidence type="ECO:0000256" key="1">
    <source>
        <dbReference type="ARBA" id="ARBA00004245"/>
    </source>
</evidence>
<comment type="subcellular location">
    <subcellularLocation>
        <location evidence="1">Cytoplasm</location>
        <location evidence="1">Cytoskeleton</location>
    </subcellularLocation>
</comment>
<keyword evidence="8 10" id="KW-0505">Motor protein</keyword>
<dbReference type="InterPro" id="IPR001849">
    <property type="entry name" value="PH_domain"/>
</dbReference>
<feature type="binding site" evidence="10">
    <location>
        <begin position="119"/>
        <end position="126"/>
    </location>
    <ligand>
        <name>ATP</name>
        <dbReference type="ChEBI" id="CHEBI:30616"/>
    </ligand>
</feature>
<keyword evidence="9" id="KW-0206">Cytoskeleton</keyword>
<dbReference type="PROSITE" id="PS50067">
    <property type="entry name" value="KINESIN_MOTOR_2"/>
    <property type="match status" value="1"/>
</dbReference>
<dbReference type="Pfam" id="PF16183">
    <property type="entry name" value="Kinesin_assoc"/>
    <property type="match status" value="1"/>
</dbReference>
<dbReference type="SUPFAM" id="SSF52540">
    <property type="entry name" value="P-loop containing nucleoside triphosphate hydrolases"/>
    <property type="match status" value="1"/>
</dbReference>
<dbReference type="Gene3D" id="2.60.200.20">
    <property type="match status" value="1"/>
</dbReference>
<evidence type="ECO:0000313" key="14">
    <source>
        <dbReference type="EMBL" id="USW46967.1"/>
    </source>
</evidence>
<feature type="region of interest" description="Disordered" evidence="11">
    <location>
        <begin position="631"/>
        <end position="675"/>
    </location>
</feature>
<keyword evidence="2" id="KW-0813">Transport</keyword>
<dbReference type="FunFam" id="3.40.850.10:FF:000047">
    <property type="entry name" value="Kinesin family protein"/>
    <property type="match status" value="1"/>
</dbReference>
<dbReference type="SMART" id="SM00233">
    <property type="entry name" value="PH"/>
    <property type="match status" value="1"/>
</dbReference>
<reference evidence="14" key="1">
    <citation type="submission" date="2022-06" db="EMBL/GenBank/DDBJ databases">
        <title>Complete genome sequences of two strains of the flax pathogen Septoria linicola.</title>
        <authorList>
            <person name="Lapalu N."/>
            <person name="Simon A."/>
            <person name="Demenou B."/>
            <person name="Paumier D."/>
            <person name="Guillot M.-P."/>
            <person name="Gout L."/>
            <person name="Valade R."/>
        </authorList>
    </citation>
    <scope>NUCLEOTIDE SEQUENCE</scope>
    <source>
        <strain evidence="14">SE15195</strain>
    </source>
</reference>
<dbReference type="GO" id="GO:0005524">
    <property type="term" value="F:ATP binding"/>
    <property type="evidence" value="ECO:0007669"/>
    <property type="project" value="UniProtKB-UniRule"/>
</dbReference>
<dbReference type="GO" id="GO:0047496">
    <property type="term" value="P:vesicle transport along microtubule"/>
    <property type="evidence" value="ECO:0007669"/>
    <property type="project" value="UniProtKB-ARBA"/>
</dbReference>
<feature type="domain" description="PH" evidence="12">
    <location>
        <begin position="1524"/>
        <end position="1625"/>
    </location>
</feature>
<evidence type="ECO:0000256" key="10">
    <source>
        <dbReference type="PROSITE-ProRule" id="PRU00283"/>
    </source>
</evidence>
<dbReference type="PRINTS" id="PR00380">
    <property type="entry name" value="KINESINHEAVY"/>
</dbReference>
<dbReference type="GO" id="GO:0008017">
    <property type="term" value="F:microtubule binding"/>
    <property type="evidence" value="ECO:0007669"/>
    <property type="project" value="InterPro"/>
</dbReference>
<dbReference type="InterPro" id="IPR022140">
    <property type="entry name" value="Kinesin-like_KIF1-typ"/>
</dbReference>
<dbReference type="Gene3D" id="3.40.850.10">
    <property type="entry name" value="Kinesin motor domain"/>
    <property type="match status" value="1"/>
</dbReference>
<dbReference type="InterPro" id="IPR011993">
    <property type="entry name" value="PH-like_dom_sf"/>
</dbReference>
<evidence type="ECO:0000256" key="4">
    <source>
        <dbReference type="ARBA" id="ARBA00022701"/>
    </source>
</evidence>
<keyword evidence="5 10" id="KW-0547">Nucleotide-binding</keyword>
<dbReference type="OrthoDB" id="3176171at2759"/>
<keyword evidence="7" id="KW-0175">Coiled coil</keyword>
<feature type="region of interest" description="Disordered" evidence="11">
    <location>
        <begin position="1262"/>
        <end position="1281"/>
    </location>
</feature>
<evidence type="ECO:0000256" key="7">
    <source>
        <dbReference type="ARBA" id="ARBA00023054"/>
    </source>
</evidence>
<dbReference type="InterPro" id="IPR027417">
    <property type="entry name" value="P-loop_NTPase"/>
</dbReference>
<dbReference type="SMART" id="SM00129">
    <property type="entry name" value="KISc"/>
    <property type="match status" value="1"/>
</dbReference>
<organism evidence="14 15">
    <name type="scientific">Septoria linicola</name>
    <dbReference type="NCBI Taxonomy" id="215465"/>
    <lineage>
        <taxon>Eukaryota</taxon>
        <taxon>Fungi</taxon>
        <taxon>Dikarya</taxon>
        <taxon>Ascomycota</taxon>
        <taxon>Pezizomycotina</taxon>
        <taxon>Dothideomycetes</taxon>
        <taxon>Dothideomycetidae</taxon>
        <taxon>Mycosphaerellales</taxon>
        <taxon>Mycosphaerellaceae</taxon>
        <taxon>Septoria</taxon>
    </lineage>
</organism>
<evidence type="ECO:0000313" key="15">
    <source>
        <dbReference type="Proteomes" id="UP001056384"/>
    </source>
</evidence>
<feature type="compositionally biased region" description="Basic and acidic residues" evidence="11">
    <location>
        <begin position="833"/>
        <end position="851"/>
    </location>
</feature>
<keyword evidence="15" id="KW-1185">Reference proteome</keyword>
<dbReference type="Proteomes" id="UP001056384">
    <property type="component" value="Chromosome 1"/>
</dbReference>
<keyword evidence="6 10" id="KW-0067">ATP-binding</keyword>
<evidence type="ECO:0000259" key="12">
    <source>
        <dbReference type="PROSITE" id="PS50003"/>
    </source>
</evidence>
<evidence type="ECO:0000256" key="5">
    <source>
        <dbReference type="ARBA" id="ARBA00022741"/>
    </source>
</evidence>
<keyword evidence="4" id="KW-0493">Microtubule</keyword>
<dbReference type="CDD" id="cd01365">
    <property type="entry name" value="KISc_KIF1A_KIF1B"/>
    <property type="match status" value="1"/>
</dbReference>
<dbReference type="SUPFAM" id="SSF50729">
    <property type="entry name" value="PH domain-like"/>
    <property type="match status" value="1"/>
</dbReference>
<dbReference type="InterPro" id="IPR000253">
    <property type="entry name" value="FHA_dom"/>
</dbReference>
<dbReference type="InterPro" id="IPR049780">
    <property type="entry name" value="PH_KIFIA_KIFIB"/>
</dbReference>
<dbReference type="PROSITE" id="PS50003">
    <property type="entry name" value="PH_DOMAIN"/>
    <property type="match status" value="1"/>
</dbReference>
<dbReference type="InterPro" id="IPR008984">
    <property type="entry name" value="SMAD_FHA_dom_sf"/>
</dbReference>
<dbReference type="InterPro" id="IPR001752">
    <property type="entry name" value="Kinesin_motor_dom"/>
</dbReference>
<dbReference type="PANTHER" id="PTHR47117">
    <property type="entry name" value="STAR-RELATED LIPID TRANSFER PROTEIN 9"/>
    <property type="match status" value="1"/>
</dbReference>
<dbReference type="GO" id="GO:0005546">
    <property type="term" value="F:phosphatidylinositol-4,5-bisphosphate binding"/>
    <property type="evidence" value="ECO:0007669"/>
    <property type="project" value="UniProtKB-ARBA"/>
</dbReference>
<evidence type="ECO:0000256" key="3">
    <source>
        <dbReference type="ARBA" id="ARBA00022490"/>
    </source>
</evidence>
<evidence type="ECO:0000256" key="6">
    <source>
        <dbReference type="ARBA" id="ARBA00022840"/>
    </source>
</evidence>
<feature type="compositionally biased region" description="Low complexity" evidence="11">
    <location>
        <begin position="1270"/>
        <end position="1281"/>
    </location>
</feature>
<evidence type="ECO:0000256" key="11">
    <source>
        <dbReference type="SAM" id="MobiDB-lite"/>
    </source>
</evidence>
<dbReference type="Pfam" id="PF00169">
    <property type="entry name" value="PH"/>
    <property type="match status" value="1"/>
</dbReference>
<protein>
    <submittedName>
        <fullName evidence="14">Kinesin-like protein</fullName>
    </submittedName>
</protein>
<accession>A0A9Q9EEW7</accession>
<dbReference type="InterPro" id="IPR019821">
    <property type="entry name" value="Kinesin_motor_CS"/>
</dbReference>
<dbReference type="SUPFAM" id="SSF49879">
    <property type="entry name" value="SMAD/FHA domain"/>
    <property type="match status" value="1"/>
</dbReference>